<dbReference type="Pfam" id="PF12697">
    <property type="entry name" value="Abhydrolase_6"/>
    <property type="match status" value="1"/>
</dbReference>
<dbReference type="EMBL" id="HBHL01009201">
    <property type="protein sequence ID" value="CAD9717264.1"/>
    <property type="molecule type" value="Transcribed_RNA"/>
</dbReference>
<proteinExistence type="inferred from homology"/>
<reference evidence="4" key="1">
    <citation type="submission" date="2021-01" db="EMBL/GenBank/DDBJ databases">
        <authorList>
            <person name="Corre E."/>
            <person name="Pelletier E."/>
            <person name="Niang G."/>
            <person name="Scheremetjew M."/>
            <person name="Finn R."/>
            <person name="Kale V."/>
            <person name="Holt S."/>
            <person name="Cochrane G."/>
            <person name="Meng A."/>
            <person name="Brown T."/>
            <person name="Cohen L."/>
        </authorList>
    </citation>
    <scope>NUCLEOTIDE SEQUENCE</scope>
    <source>
        <strain evidence="4">CCMP1205</strain>
    </source>
</reference>
<feature type="domain" description="AB hydrolase-1" evidence="3">
    <location>
        <begin position="117"/>
        <end position="368"/>
    </location>
</feature>
<name>A0A7S2T309_9CHLO</name>
<organism evidence="4">
    <name type="scientific">Chloropicon primus</name>
    <dbReference type="NCBI Taxonomy" id="1764295"/>
    <lineage>
        <taxon>Eukaryota</taxon>
        <taxon>Viridiplantae</taxon>
        <taxon>Chlorophyta</taxon>
        <taxon>Chloropicophyceae</taxon>
        <taxon>Chloropicales</taxon>
        <taxon>Chloropicaceae</taxon>
        <taxon>Chloropicon</taxon>
    </lineage>
</organism>
<gene>
    <name evidence="4" type="ORF">CPRI1469_LOCUS6124</name>
</gene>
<protein>
    <recommendedName>
        <fullName evidence="3">AB hydrolase-1 domain-containing protein</fullName>
    </recommendedName>
</protein>
<dbReference type="GO" id="GO:0016787">
    <property type="term" value="F:hydrolase activity"/>
    <property type="evidence" value="ECO:0007669"/>
    <property type="project" value="UniProtKB-KW"/>
</dbReference>
<dbReference type="PANTHER" id="PTHR43248:SF14">
    <property type="entry name" value="ALPHA_BETA-HYDROLASES SUPERFAMILY PROTEIN"/>
    <property type="match status" value="1"/>
</dbReference>
<dbReference type="InterPro" id="IPR029058">
    <property type="entry name" value="AB_hydrolase_fold"/>
</dbReference>
<evidence type="ECO:0000313" key="4">
    <source>
        <dbReference type="EMBL" id="CAD9717264.1"/>
    </source>
</evidence>
<keyword evidence="2" id="KW-0378">Hydrolase</keyword>
<sequence>MRLVAKPLSSSSRGGGGGGNARQEILFLGNGRRRRGCCCCPVLARRRSMTSCSASASRKRAAAASAPDVADHDALTGVPEDVVTASRTYSSHIKYEVLKGPLVAFSESSSVEVPTAVLVHGILGSGRNLRGFARKLARENPAWQFVLVDLRCHGGTAVAGLTSDAVNSVDGASEDVLRLLKKLNLFPKMLIGHSFGGKVVMKMVDQFGSKALPRPVQVWVLDTVPGDVEQDPDCRDHPGDLIERLLRFPLPIRSPNVLVKDLMRDGVSFEVASWVATNLSMHPSGLGYCWTFDLQGIKQMYESYKSSDLWSVVEYPPQGLSIDFVKAERSTFRWAGADHHRIESTGASVHVLKNAGHWVHSDNPDGLLRIMQSSFSEP</sequence>
<evidence type="ECO:0000259" key="3">
    <source>
        <dbReference type="Pfam" id="PF12697"/>
    </source>
</evidence>
<comment type="similarity">
    <text evidence="1">Belongs to the peptidase S33 family.</text>
</comment>
<dbReference type="InterPro" id="IPR000073">
    <property type="entry name" value="AB_hydrolase_1"/>
</dbReference>
<dbReference type="PANTHER" id="PTHR43248">
    <property type="entry name" value="2-SUCCINYL-6-HYDROXY-2,4-CYCLOHEXADIENE-1-CARBOXYLATE SYNTHASE"/>
    <property type="match status" value="1"/>
</dbReference>
<dbReference type="AlphaFoldDB" id="A0A7S2T309"/>
<accession>A0A7S2T309</accession>
<evidence type="ECO:0000256" key="2">
    <source>
        <dbReference type="ARBA" id="ARBA00022801"/>
    </source>
</evidence>
<dbReference type="SUPFAM" id="SSF53474">
    <property type="entry name" value="alpha/beta-Hydrolases"/>
    <property type="match status" value="1"/>
</dbReference>
<dbReference type="Gene3D" id="3.40.50.1820">
    <property type="entry name" value="alpha/beta hydrolase"/>
    <property type="match status" value="1"/>
</dbReference>
<dbReference type="InterPro" id="IPR051601">
    <property type="entry name" value="Serine_prot/Carboxylest_S33"/>
</dbReference>
<evidence type="ECO:0000256" key="1">
    <source>
        <dbReference type="ARBA" id="ARBA00010088"/>
    </source>
</evidence>